<dbReference type="EMBL" id="LR796263">
    <property type="protein sequence ID" value="CAB4132271.1"/>
    <property type="molecule type" value="Genomic_DNA"/>
</dbReference>
<reference evidence="1" key="1">
    <citation type="submission" date="2020-04" db="EMBL/GenBank/DDBJ databases">
        <authorList>
            <person name="Chiriac C."/>
            <person name="Salcher M."/>
            <person name="Ghai R."/>
            <person name="Kavagutti S V."/>
        </authorList>
    </citation>
    <scope>NUCLEOTIDE SEQUENCE</scope>
</reference>
<organism evidence="1">
    <name type="scientific">uncultured Caudovirales phage</name>
    <dbReference type="NCBI Taxonomy" id="2100421"/>
    <lineage>
        <taxon>Viruses</taxon>
        <taxon>Duplodnaviria</taxon>
        <taxon>Heunggongvirae</taxon>
        <taxon>Uroviricota</taxon>
        <taxon>Caudoviricetes</taxon>
        <taxon>Peduoviridae</taxon>
        <taxon>Maltschvirus</taxon>
        <taxon>Maltschvirus maltsch</taxon>
    </lineage>
</organism>
<protein>
    <submittedName>
        <fullName evidence="1">Uncharacterized protein</fullName>
    </submittedName>
</protein>
<sequence length="77" mass="9044">MATGLKELVEEIVGEERACDFAAWAFGEEFYDFDEMMMFADAWNERHSDLYTIDPASPIVYDVIKMTELWREHDPAF</sequence>
<evidence type="ECO:0000313" key="1">
    <source>
        <dbReference type="EMBL" id="CAB4132271.1"/>
    </source>
</evidence>
<name>A0A6J5LDH3_9CAUD</name>
<gene>
    <name evidence="1" type="ORF">UFOVP256_10</name>
</gene>
<accession>A0A6J5LDH3</accession>
<proteinExistence type="predicted"/>